<evidence type="ECO:0008006" key="3">
    <source>
        <dbReference type="Google" id="ProtNLM"/>
    </source>
</evidence>
<sequence>MDGGPFVSGTYPLAVPDCGRFERELASTPPTRLRLAWKVVPNGVARRDVAWHLLREMLEPGAELSNPCVRCGGPHGPVRTTDASARPAVAYASGIAVAAVASHGPGTFAIDAEVETDAVRDAAGLNGILGGRESVRLQDWVRVEAALKADGRGLRVDPGTVTVELAGDLGWRAVVPGGPIIAGWDIHGPRGLVISAAFSEASGAVPLDPATP</sequence>
<organism evidence="1 2">
    <name type="scientific">Microbacterium yannicii</name>
    <dbReference type="NCBI Taxonomy" id="671622"/>
    <lineage>
        <taxon>Bacteria</taxon>
        <taxon>Bacillati</taxon>
        <taxon>Actinomycetota</taxon>
        <taxon>Actinomycetes</taxon>
        <taxon>Micrococcales</taxon>
        <taxon>Microbacteriaceae</taxon>
        <taxon>Microbacterium</taxon>
    </lineage>
</organism>
<accession>A0ABP9M2P8</accession>
<keyword evidence="2" id="KW-1185">Reference proteome</keyword>
<dbReference type="Proteomes" id="UP001501407">
    <property type="component" value="Unassembled WGS sequence"/>
</dbReference>
<comment type="caution">
    <text evidence="1">The sequence shown here is derived from an EMBL/GenBank/DDBJ whole genome shotgun (WGS) entry which is preliminary data.</text>
</comment>
<evidence type="ECO:0000313" key="2">
    <source>
        <dbReference type="Proteomes" id="UP001501407"/>
    </source>
</evidence>
<evidence type="ECO:0000313" key="1">
    <source>
        <dbReference type="EMBL" id="GAA5090121.1"/>
    </source>
</evidence>
<reference evidence="2" key="1">
    <citation type="journal article" date="2019" name="Int. J. Syst. Evol. Microbiol.">
        <title>The Global Catalogue of Microorganisms (GCM) 10K type strain sequencing project: providing services to taxonomists for standard genome sequencing and annotation.</title>
        <authorList>
            <consortium name="The Broad Institute Genomics Platform"/>
            <consortium name="The Broad Institute Genome Sequencing Center for Infectious Disease"/>
            <person name="Wu L."/>
            <person name="Ma J."/>
        </authorList>
    </citation>
    <scope>NUCLEOTIDE SEQUENCE [LARGE SCALE GENOMIC DNA]</scope>
    <source>
        <strain evidence="2">JCM 18959</strain>
    </source>
</reference>
<gene>
    <name evidence="1" type="ORF">GCM10025760_15220</name>
</gene>
<name>A0ABP9M2P8_9MICO</name>
<proteinExistence type="predicted"/>
<dbReference type="EMBL" id="BAABKZ010000001">
    <property type="protein sequence ID" value="GAA5090121.1"/>
    <property type="molecule type" value="Genomic_DNA"/>
</dbReference>
<protein>
    <recommendedName>
        <fullName evidence="3">4-phosphopantetheinyl transferase</fullName>
    </recommendedName>
</protein>